<dbReference type="Pfam" id="PF00096">
    <property type="entry name" value="zf-C2H2"/>
    <property type="match status" value="4"/>
</dbReference>
<dbReference type="SUPFAM" id="SSF57667">
    <property type="entry name" value="beta-beta-alpha zinc fingers"/>
    <property type="match status" value="5"/>
</dbReference>
<evidence type="ECO:0000259" key="8">
    <source>
        <dbReference type="PROSITE" id="PS50157"/>
    </source>
</evidence>
<feature type="domain" description="C2H2-type" evidence="8">
    <location>
        <begin position="392"/>
        <end position="415"/>
    </location>
</feature>
<feature type="domain" description="C2H2-type" evidence="8">
    <location>
        <begin position="337"/>
        <end position="364"/>
    </location>
</feature>
<dbReference type="InterPro" id="IPR036236">
    <property type="entry name" value="Znf_C2H2_sf"/>
</dbReference>
<evidence type="ECO:0000256" key="4">
    <source>
        <dbReference type="ARBA" id="ARBA00022833"/>
    </source>
</evidence>
<dbReference type="RefSeq" id="XP_003746546.1">
    <property type="nucleotide sequence ID" value="XM_003746498.1"/>
</dbReference>
<feature type="domain" description="C2H2-type" evidence="8">
    <location>
        <begin position="154"/>
        <end position="181"/>
    </location>
</feature>
<evidence type="ECO:0000256" key="5">
    <source>
        <dbReference type="ARBA" id="ARBA00023242"/>
    </source>
</evidence>
<feature type="domain" description="C2H2-type" evidence="8">
    <location>
        <begin position="311"/>
        <end position="340"/>
    </location>
</feature>
<evidence type="ECO:0000313" key="10">
    <source>
        <dbReference type="RefSeq" id="XP_003746546.1"/>
    </source>
</evidence>
<feature type="domain" description="C2H2-type" evidence="8">
    <location>
        <begin position="420"/>
        <end position="448"/>
    </location>
</feature>
<dbReference type="SMART" id="SM00355">
    <property type="entry name" value="ZnF_C2H2"/>
    <property type="match status" value="10"/>
</dbReference>
<evidence type="ECO:0000256" key="7">
    <source>
        <dbReference type="SAM" id="MobiDB-lite"/>
    </source>
</evidence>
<evidence type="ECO:0000256" key="3">
    <source>
        <dbReference type="ARBA" id="ARBA00022771"/>
    </source>
</evidence>
<keyword evidence="4" id="KW-0862">Zinc</keyword>
<dbReference type="PROSITE" id="PS00028">
    <property type="entry name" value="ZINC_FINGER_C2H2_1"/>
    <property type="match status" value="7"/>
</dbReference>
<dbReference type="FunFam" id="3.30.160.60:FF:000110">
    <property type="entry name" value="Zinc finger protein-like"/>
    <property type="match status" value="1"/>
</dbReference>
<accession>A0AAJ6QWT4</accession>
<sequence>MEDLSDAILREDISILRCPSPGPTFGAPADPRLFASNSMYQLPEAAYPTADQVYFDRQMPTVSFGFIPDLYECNDAVPSILEPDSSAFPSNVEPQTSFPSGDDTTEKRPIAASAKGHKRRPLPKAFTCAHCKKEFTKNFDFSQHMRSHTGEKPFLCIVCGLAFAQKCNVKKHLVTHMVWNPHRIHEESFTTTGHLPKETLRGNSMDKGFECRFCSTTSFATYADFRTHLKTHISERVFRCILPSCGETPGNADELLNHVKHHDVFKEYRCTPCDAVFPNLYQFSFHNHAHSRSEELGPQRNSGRRAQRFQYKCEICQERFSEPEDLKEHRESKGHLYNCPHCSSRFSEERYLRRHLAVHEAEIAFLCEHCGKGFKLKHHLASHILTHNEKAFSCPKCSRAFARPDQVVRHVKAVHEPRAFKCGSCSKTFSRKDKLQEHSKHRRTRCLPLQDTL</sequence>
<organism evidence="9 10">
    <name type="scientific">Galendromus occidentalis</name>
    <name type="common">western predatory mite</name>
    <dbReference type="NCBI Taxonomy" id="34638"/>
    <lineage>
        <taxon>Eukaryota</taxon>
        <taxon>Metazoa</taxon>
        <taxon>Ecdysozoa</taxon>
        <taxon>Arthropoda</taxon>
        <taxon>Chelicerata</taxon>
        <taxon>Arachnida</taxon>
        <taxon>Acari</taxon>
        <taxon>Parasitiformes</taxon>
        <taxon>Mesostigmata</taxon>
        <taxon>Gamasina</taxon>
        <taxon>Phytoseioidea</taxon>
        <taxon>Phytoseiidae</taxon>
        <taxon>Typhlodrominae</taxon>
        <taxon>Galendromus</taxon>
    </lineage>
</organism>
<dbReference type="PANTHER" id="PTHR24377">
    <property type="entry name" value="IP01015P-RELATED"/>
    <property type="match status" value="1"/>
</dbReference>
<feature type="region of interest" description="Disordered" evidence="7">
    <location>
        <begin position="84"/>
        <end position="107"/>
    </location>
</feature>
<protein>
    <submittedName>
        <fullName evidence="10">Zinc finger protein 341</fullName>
    </submittedName>
</protein>
<dbReference type="Gene3D" id="3.30.160.60">
    <property type="entry name" value="Classic Zinc Finger"/>
    <property type="match status" value="7"/>
</dbReference>
<feature type="domain" description="C2H2-type" evidence="8">
    <location>
        <begin position="126"/>
        <end position="153"/>
    </location>
</feature>
<keyword evidence="9" id="KW-1185">Reference proteome</keyword>
<gene>
    <name evidence="10" type="primary">LOC100905936</name>
</gene>
<keyword evidence="1" id="KW-0479">Metal-binding</keyword>
<reference evidence="10" key="1">
    <citation type="submission" date="2025-08" db="UniProtKB">
        <authorList>
            <consortium name="RefSeq"/>
        </authorList>
    </citation>
    <scope>IDENTIFICATION</scope>
</reference>
<dbReference type="GO" id="GO:0008270">
    <property type="term" value="F:zinc ion binding"/>
    <property type="evidence" value="ECO:0007669"/>
    <property type="project" value="UniProtKB-KW"/>
</dbReference>
<dbReference type="InterPro" id="IPR013087">
    <property type="entry name" value="Znf_C2H2_type"/>
</dbReference>
<dbReference type="KEGG" id="goe:100905936"/>
<dbReference type="InterPro" id="IPR050826">
    <property type="entry name" value="Krueppel_C2H2_ZnFinger"/>
</dbReference>
<name>A0AAJ6QWT4_9ACAR</name>
<evidence type="ECO:0000313" key="9">
    <source>
        <dbReference type="Proteomes" id="UP000694867"/>
    </source>
</evidence>
<proteinExistence type="predicted"/>
<keyword evidence="5" id="KW-0539">Nucleus</keyword>
<evidence type="ECO:0000256" key="1">
    <source>
        <dbReference type="ARBA" id="ARBA00022723"/>
    </source>
</evidence>
<dbReference type="PROSITE" id="PS50157">
    <property type="entry name" value="ZINC_FINGER_C2H2_2"/>
    <property type="match status" value="8"/>
</dbReference>
<keyword evidence="2" id="KW-0677">Repeat</keyword>
<keyword evidence="3 6" id="KW-0863">Zinc-finger</keyword>
<evidence type="ECO:0000256" key="2">
    <source>
        <dbReference type="ARBA" id="ARBA00022737"/>
    </source>
</evidence>
<evidence type="ECO:0000256" key="6">
    <source>
        <dbReference type="PROSITE-ProRule" id="PRU00042"/>
    </source>
</evidence>
<feature type="domain" description="C2H2-type" evidence="8">
    <location>
        <begin position="365"/>
        <end position="392"/>
    </location>
</feature>
<dbReference type="Proteomes" id="UP000694867">
    <property type="component" value="Unplaced"/>
</dbReference>
<dbReference type="GeneID" id="100905936"/>
<feature type="compositionally biased region" description="Polar residues" evidence="7">
    <location>
        <begin position="87"/>
        <end position="99"/>
    </location>
</feature>
<feature type="domain" description="C2H2-type" evidence="8">
    <location>
        <begin position="268"/>
        <end position="295"/>
    </location>
</feature>
<dbReference type="AlphaFoldDB" id="A0AAJ6QWT4"/>